<dbReference type="InterPro" id="IPR006037">
    <property type="entry name" value="RCK_C"/>
</dbReference>
<dbReference type="InterPro" id="IPR003148">
    <property type="entry name" value="RCK_N"/>
</dbReference>
<dbReference type="EMBL" id="CP103423">
    <property type="protein sequence ID" value="UWD34583.1"/>
    <property type="molecule type" value="Genomic_DNA"/>
</dbReference>
<organism evidence="2 3">
    <name type="scientific">Mesomycoplasma molare</name>
    <dbReference type="NCBI Taxonomy" id="171288"/>
    <lineage>
        <taxon>Bacteria</taxon>
        <taxon>Bacillati</taxon>
        <taxon>Mycoplasmatota</taxon>
        <taxon>Mycoplasmoidales</taxon>
        <taxon>Metamycoplasmataceae</taxon>
        <taxon>Mesomycoplasma</taxon>
    </lineage>
</organism>
<reference evidence="2" key="1">
    <citation type="submission" date="2022-08" db="EMBL/GenBank/DDBJ databases">
        <title>Complete genome sequence of Mycoplasma molare type strain H 542.</title>
        <authorList>
            <person name="Spergser J."/>
        </authorList>
    </citation>
    <scope>NUCLEOTIDE SEQUENCE</scope>
    <source>
        <strain evidence="2">H 542</strain>
    </source>
</reference>
<evidence type="ECO:0000313" key="3">
    <source>
        <dbReference type="Proteomes" id="UP001058364"/>
    </source>
</evidence>
<evidence type="ECO:0000259" key="1">
    <source>
        <dbReference type="PROSITE" id="PS51202"/>
    </source>
</evidence>
<dbReference type="Gene3D" id="3.30.70.1450">
    <property type="entry name" value="Regulator of K+ conductance, C-terminal domain"/>
    <property type="match status" value="1"/>
</dbReference>
<dbReference type="SUPFAM" id="SSF51735">
    <property type="entry name" value="NAD(P)-binding Rossmann-fold domains"/>
    <property type="match status" value="1"/>
</dbReference>
<dbReference type="PANTHER" id="PTHR43833">
    <property type="entry name" value="POTASSIUM CHANNEL PROTEIN 2-RELATED-RELATED"/>
    <property type="match status" value="1"/>
</dbReference>
<gene>
    <name evidence="2" type="ORF">NX772_02010</name>
</gene>
<dbReference type="SUPFAM" id="SSF116726">
    <property type="entry name" value="TrkA C-terminal domain-like"/>
    <property type="match status" value="1"/>
</dbReference>
<keyword evidence="3" id="KW-1185">Reference proteome</keyword>
<sequence length="229" mass="25562">MKKNKGICVIGAGRFGQSVIKQLHKLNKDVIAIDKNQENLTPIKDYTVANYIADASDLKLMESLGIQNIDTVIVALTENVEIVASLLELKVKNIIARAKSHRYARVLQQIGVQMIIRPEEEAGVRTALFATNKSFIKYTNDLQELGDGYVVGSAVLTSEAYHGLTLKKTNFTSLNVIAVMVKRKNNSYLPDGNFKLLKEDLITFIGKIDDVTRVFEMISEKESIESKKE</sequence>
<protein>
    <submittedName>
        <fullName evidence="2">TrkA family potassium uptake protein</fullName>
    </submittedName>
</protein>
<dbReference type="PANTHER" id="PTHR43833:SF7">
    <property type="entry name" value="KTR SYSTEM POTASSIUM UPTAKE PROTEIN C"/>
    <property type="match status" value="1"/>
</dbReference>
<dbReference type="Pfam" id="PF02254">
    <property type="entry name" value="TrkA_N"/>
    <property type="match status" value="1"/>
</dbReference>
<evidence type="ECO:0000313" key="2">
    <source>
        <dbReference type="EMBL" id="UWD34583.1"/>
    </source>
</evidence>
<feature type="domain" description="RCK C-terminal" evidence="1">
    <location>
        <begin position="137"/>
        <end position="220"/>
    </location>
</feature>
<proteinExistence type="predicted"/>
<dbReference type="Gene3D" id="3.40.50.720">
    <property type="entry name" value="NAD(P)-binding Rossmann-like Domain"/>
    <property type="match status" value="1"/>
</dbReference>
<name>A0ABY5TZC9_9BACT</name>
<dbReference type="InterPro" id="IPR036291">
    <property type="entry name" value="NAD(P)-bd_dom_sf"/>
</dbReference>
<accession>A0ABY5TZC9</accession>
<dbReference type="PROSITE" id="PS51202">
    <property type="entry name" value="RCK_C"/>
    <property type="match status" value="1"/>
</dbReference>
<dbReference type="RefSeq" id="WP_036450140.1">
    <property type="nucleotide sequence ID" value="NZ_CP103423.1"/>
</dbReference>
<dbReference type="Proteomes" id="UP001058364">
    <property type="component" value="Chromosome"/>
</dbReference>
<dbReference type="Pfam" id="PF02080">
    <property type="entry name" value="TrkA_C"/>
    <property type="match status" value="1"/>
</dbReference>
<dbReference type="InterPro" id="IPR036721">
    <property type="entry name" value="RCK_C_sf"/>
</dbReference>
<dbReference type="InterPro" id="IPR050721">
    <property type="entry name" value="Trk_Ktr_HKT_K-transport"/>
</dbReference>